<evidence type="ECO:0000256" key="4">
    <source>
        <dbReference type="ARBA" id="ARBA00012030"/>
    </source>
</evidence>
<dbReference type="PANTHER" id="PTHR11264:SF0">
    <property type="entry name" value="URACIL-DNA GLYCOSYLASE"/>
    <property type="match status" value="1"/>
</dbReference>
<evidence type="ECO:0000256" key="9">
    <source>
        <dbReference type="PROSITE-ProRule" id="PRU10072"/>
    </source>
</evidence>
<feature type="domain" description="Uracil-DNA glycosylase-like" evidence="11">
    <location>
        <begin position="55"/>
        <end position="217"/>
    </location>
</feature>
<evidence type="ECO:0000256" key="5">
    <source>
        <dbReference type="ARBA" id="ARBA00022763"/>
    </source>
</evidence>
<evidence type="ECO:0000256" key="1">
    <source>
        <dbReference type="ARBA" id="ARBA00001400"/>
    </source>
</evidence>
<dbReference type="NCBIfam" id="NF003592">
    <property type="entry name" value="PRK05254.1-5"/>
    <property type="match status" value="1"/>
</dbReference>
<protein>
    <recommendedName>
        <fullName evidence="4 8">Uracil-DNA glycosylase</fullName>
        <shortName evidence="8">UDG</shortName>
        <ecNumber evidence="4 8">3.2.2.27</ecNumber>
    </recommendedName>
</protein>
<name>A0ABV6P9L5_9MICC</name>
<comment type="caution">
    <text evidence="12">The sequence shown here is derived from an EMBL/GenBank/DDBJ whole genome shotgun (WGS) entry which is preliminary data.</text>
</comment>
<keyword evidence="12" id="KW-0326">Glycosidase</keyword>
<dbReference type="InterPro" id="IPR005122">
    <property type="entry name" value="Uracil-DNA_glycosylase-like"/>
</dbReference>
<feature type="active site" description="Proton acceptor" evidence="8 9">
    <location>
        <position position="70"/>
    </location>
</feature>
<dbReference type="Pfam" id="PF03167">
    <property type="entry name" value="UDG"/>
    <property type="match status" value="1"/>
</dbReference>
<evidence type="ECO:0000256" key="3">
    <source>
        <dbReference type="ARBA" id="ARBA00008184"/>
    </source>
</evidence>
<dbReference type="Gene3D" id="3.40.470.10">
    <property type="entry name" value="Uracil-DNA glycosylase-like domain"/>
    <property type="match status" value="1"/>
</dbReference>
<comment type="subcellular location">
    <subcellularLocation>
        <location evidence="8">Cytoplasm</location>
    </subcellularLocation>
</comment>
<proteinExistence type="inferred from homology"/>
<dbReference type="CDD" id="cd10027">
    <property type="entry name" value="UDG-F1-like"/>
    <property type="match status" value="1"/>
</dbReference>
<dbReference type="PROSITE" id="PS00130">
    <property type="entry name" value="U_DNA_GLYCOSYLASE"/>
    <property type="match status" value="1"/>
</dbReference>
<sequence>MDELNTLFRDPLEDGWARALAPLRDDFARIGEQLKERRSAGETILPAPENILRVFRQPFDEVKVLVLGQDPYPTIGHPIGMSFAVDKHVRPLPKSLQNIYRELHDDLGIVPPEHGDLSAWAQQGVMLLNTVLTVQAGAPKSHHGLGWDVITKAAVVALAERDKPLVSILWGADAGKFEPLLEQHGAPHFVRSPHPSPLSAYRGFFGSKPFSQTNALLADQGAGPIDWSLS</sequence>
<evidence type="ECO:0000313" key="12">
    <source>
        <dbReference type="EMBL" id="MFC0581818.1"/>
    </source>
</evidence>
<evidence type="ECO:0000256" key="2">
    <source>
        <dbReference type="ARBA" id="ARBA00002631"/>
    </source>
</evidence>
<dbReference type="SMART" id="SM00987">
    <property type="entry name" value="UreE_C"/>
    <property type="match status" value="1"/>
</dbReference>
<keyword evidence="6 8" id="KW-0378">Hydrolase</keyword>
<evidence type="ECO:0000313" key="13">
    <source>
        <dbReference type="Proteomes" id="UP001589862"/>
    </source>
</evidence>
<evidence type="ECO:0000256" key="7">
    <source>
        <dbReference type="ARBA" id="ARBA00023204"/>
    </source>
</evidence>
<dbReference type="InterPro" id="IPR036895">
    <property type="entry name" value="Uracil-DNA_glycosylase-like_sf"/>
</dbReference>
<keyword evidence="13" id="KW-1185">Reference proteome</keyword>
<keyword evidence="5 8" id="KW-0227">DNA damage</keyword>
<dbReference type="EC" id="3.2.2.27" evidence="4 8"/>
<dbReference type="InterPro" id="IPR002043">
    <property type="entry name" value="UDG_fam1"/>
</dbReference>
<dbReference type="SMART" id="SM00986">
    <property type="entry name" value="UDG"/>
    <property type="match status" value="1"/>
</dbReference>
<dbReference type="GO" id="GO:0004844">
    <property type="term" value="F:uracil DNA N-glycosylase activity"/>
    <property type="evidence" value="ECO:0007669"/>
    <property type="project" value="UniProtKB-EC"/>
</dbReference>
<keyword evidence="8" id="KW-0963">Cytoplasm</keyword>
<evidence type="ECO:0000256" key="6">
    <source>
        <dbReference type="ARBA" id="ARBA00022801"/>
    </source>
</evidence>
<dbReference type="NCBIfam" id="TIGR00628">
    <property type="entry name" value="ung"/>
    <property type="match status" value="1"/>
</dbReference>
<dbReference type="Proteomes" id="UP001589862">
    <property type="component" value="Unassembled WGS sequence"/>
</dbReference>
<dbReference type="EMBL" id="JBHLUB010000026">
    <property type="protein sequence ID" value="MFC0581818.1"/>
    <property type="molecule type" value="Genomic_DNA"/>
</dbReference>
<dbReference type="NCBIfam" id="NF003589">
    <property type="entry name" value="PRK05254.1-2"/>
    <property type="match status" value="1"/>
</dbReference>
<gene>
    <name evidence="8" type="primary">ung</name>
    <name evidence="12" type="ORF">ACFFFR_05410</name>
</gene>
<dbReference type="HAMAP" id="MF_00148">
    <property type="entry name" value="UDG"/>
    <property type="match status" value="1"/>
</dbReference>
<comment type="function">
    <text evidence="2 8 10">Excises uracil residues from the DNA which can arise as a result of misincorporation of dUMP residues by DNA polymerase or due to deamination of cytosine.</text>
</comment>
<organism evidence="12 13">
    <name type="scientific">Micrococcoides hystricis</name>
    <dbReference type="NCBI Taxonomy" id="1572761"/>
    <lineage>
        <taxon>Bacteria</taxon>
        <taxon>Bacillati</taxon>
        <taxon>Actinomycetota</taxon>
        <taxon>Actinomycetes</taxon>
        <taxon>Micrococcales</taxon>
        <taxon>Micrococcaceae</taxon>
        <taxon>Micrococcoides</taxon>
    </lineage>
</organism>
<dbReference type="RefSeq" id="WP_377458636.1">
    <property type="nucleotide sequence ID" value="NZ_JBHLUB010000026.1"/>
</dbReference>
<evidence type="ECO:0000256" key="8">
    <source>
        <dbReference type="HAMAP-Rule" id="MF_00148"/>
    </source>
</evidence>
<dbReference type="InterPro" id="IPR018085">
    <property type="entry name" value="Ura-DNA_Glyclase_AS"/>
</dbReference>
<evidence type="ECO:0000259" key="11">
    <source>
        <dbReference type="SMART" id="SM00986"/>
    </source>
</evidence>
<accession>A0ABV6P9L5</accession>
<comment type="similarity">
    <text evidence="3 8 10">Belongs to the uracil-DNA glycosylase (UDG) superfamily. UNG family.</text>
</comment>
<keyword evidence="7 8" id="KW-0234">DNA repair</keyword>
<comment type="catalytic activity">
    <reaction evidence="1 8 10">
        <text>Hydrolyzes single-stranded DNA or mismatched double-stranded DNA and polynucleotides, releasing free uracil.</text>
        <dbReference type="EC" id="3.2.2.27"/>
    </reaction>
</comment>
<dbReference type="NCBIfam" id="NF003588">
    <property type="entry name" value="PRK05254.1-1"/>
    <property type="match status" value="1"/>
</dbReference>
<evidence type="ECO:0000256" key="10">
    <source>
        <dbReference type="RuleBase" id="RU003780"/>
    </source>
</evidence>
<dbReference type="SUPFAM" id="SSF52141">
    <property type="entry name" value="Uracil-DNA glycosylase-like"/>
    <property type="match status" value="1"/>
</dbReference>
<dbReference type="PANTHER" id="PTHR11264">
    <property type="entry name" value="URACIL-DNA GLYCOSYLASE"/>
    <property type="match status" value="1"/>
</dbReference>
<reference evidence="12 13" key="1">
    <citation type="submission" date="2024-09" db="EMBL/GenBank/DDBJ databases">
        <authorList>
            <person name="Sun Q."/>
            <person name="Mori K."/>
        </authorList>
    </citation>
    <scope>NUCLEOTIDE SEQUENCE [LARGE SCALE GENOMIC DNA]</scope>
    <source>
        <strain evidence="12 13">NCAIM B.02604</strain>
    </source>
</reference>